<dbReference type="AlphaFoldDB" id="A0A7T3G0M9"/>
<keyword evidence="1" id="KW-0812">Transmembrane</keyword>
<accession>A0A7T3G0M9</accession>
<sequence length="88" mass="9093">MTIRSLVALAWPAAFALSMLPVALVVTAGSGYRRRARIGIAVGCTGLLAALFAVPPLNAAVRWGLTLVGFGAPIAVSVIAVRYIVDET</sequence>
<dbReference type="Proteomes" id="UP000595001">
    <property type="component" value="Chromosome"/>
</dbReference>
<protein>
    <submittedName>
        <fullName evidence="2">Uncharacterized protein</fullName>
    </submittedName>
</protein>
<keyword evidence="1" id="KW-0472">Membrane</keyword>
<proteinExistence type="predicted"/>
<feature type="transmembrane region" description="Helical" evidence="1">
    <location>
        <begin position="63"/>
        <end position="85"/>
    </location>
</feature>
<feature type="transmembrane region" description="Helical" evidence="1">
    <location>
        <begin position="38"/>
        <end position="57"/>
    </location>
</feature>
<name>A0A7T3G0M9_9EURY</name>
<dbReference type="KEGG" id="hlt:I7X12_03675"/>
<keyword evidence="1" id="KW-1133">Transmembrane helix</keyword>
<gene>
    <name evidence="2" type="ORF">I7X12_03675</name>
</gene>
<dbReference type="RefSeq" id="WP_198062525.1">
    <property type="nucleotide sequence ID" value="NZ_CP065856.1"/>
</dbReference>
<dbReference type="EMBL" id="CP065856">
    <property type="protein sequence ID" value="QPV63743.1"/>
    <property type="molecule type" value="Genomic_DNA"/>
</dbReference>
<feature type="transmembrane region" description="Helical" evidence="1">
    <location>
        <begin position="6"/>
        <end position="26"/>
    </location>
</feature>
<evidence type="ECO:0000313" key="3">
    <source>
        <dbReference type="Proteomes" id="UP000595001"/>
    </source>
</evidence>
<evidence type="ECO:0000313" key="2">
    <source>
        <dbReference type="EMBL" id="QPV63743.1"/>
    </source>
</evidence>
<evidence type="ECO:0000256" key="1">
    <source>
        <dbReference type="SAM" id="Phobius"/>
    </source>
</evidence>
<reference evidence="2 3" key="1">
    <citation type="submission" date="2020-12" db="EMBL/GenBank/DDBJ databases">
        <title>Halosimplex halophilum sp. nov. and Halosimplex salinum sp. nov., two new members of the genus Halosimplex.</title>
        <authorList>
            <person name="Cui H.L."/>
        </authorList>
    </citation>
    <scope>NUCLEOTIDE SEQUENCE [LARGE SCALE GENOMIC DNA]</scope>
    <source>
        <strain evidence="2 3">YGH94</strain>
    </source>
</reference>
<keyword evidence="3" id="KW-1185">Reference proteome</keyword>
<dbReference type="GeneID" id="60587562"/>
<organism evidence="2 3">
    <name type="scientific">Halosimplex litoreum</name>
    <dbReference type="NCBI Taxonomy" id="1198301"/>
    <lineage>
        <taxon>Archaea</taxon>
        <taxon>Methanobacteriati</taxon>
        <taxon>Methanobacteriota</taxon>
        <taxon>Stenosarchaea group</taxon>
        <taxon>Halobacteria</taxon>
        <taxon>Halobacteriales</taxon>
        <taxon>Haloarculaceae</taxon>
        <taxon>Halosimplex</taxon>
    </lineage>
</organism>